<comment type="similarity">
    <text evidence="1">Belongs to the GerABKA family.</text>
</comment>
<dbReference type="PANTHER" id="PTHR22550:SF5">
    <property type="entry name" value="LEUCINE ZIPPER PROTEIN 4"/>
    <property type="match status" value="1"/>
</dbReference>
<gene>
    <name evidence="4" type="ORF">ACFPOG_01525</name>
</gene>
<feature type="transmembrane region" description="Helical" evidence="3">
    <location>
        <begin position="407"/>
        <end position="432"/>
    </location>
</feature>
<reference evidence="5" key="1">
    <citation type="journal article" date="2019" name="Int. J. Syst. Evol. Microbiol.">
        <title>The Global Catalogue of Microorganisms (GCM) 10K type strain sequencing project: providing services to taxonomists for standard genome sequencing and annotation.</title>
        <authorList>
            <consortium name="The Broad Institute Genomics Platform"/>
            <consortium name="The Broad Institute Genome Sequencing Center for Infectious Disease"/>
            <person name="Wu L."/>
            <person name="Ma J."/>
        </authorList>
    </citation>
    <scope>NUCLEOTIDE SEQUENCE [LARGE SCALE GENOMIC DNA]</scope>
    <source>
        <strain evidence="5">KACC 11904</strain>
    </source>
</reference>
<evidence type="ECO:0000313" key="5">
    <source>
        <dbReference type="Proteomes" id="UP001596044"/>
    </source>
</evidence>
<dbReference type="InterPro" id="IPR050768">
    <property type="entry name" value="UPF0353/GerABKA_families"/>
</dbReference>
<feature type="transmembrane region" description="Helical" evidence="3">
    <location>
        <begin position="285"/>
        <end position="304"/>
    </location>
</feature>
<accession>A0ABW0K161</accession>
<dbReference type="InterPro" id="IPR004995">
    <property type="entry name" value="Spore_Ger"/>
</dbReference>
<evidence type="ECO:0000256" key="1">
    <source>
        <dbReference type="ARBA" id="ARBA00005278"/>
    </source>
</evidence>
<dbReference type="PIRSF" id="PIRSF005690">
    <property type="entry name" value="GerBA"/>
    <property type="match status" value="1"/>
</dbReference>
<feature type="transmembrane region" description="Helical" evidence="3">
    <location>
        <begin position="324"/>
        <end position="342"/>
    </location>
</feature>
<comment type="caution">
    <text evidence="4">The sequence shown here is derived from an EMBL/GenBank/DDBJ whole genome shotgun (WGS) entry which is preliminary data.</text>
</comment>
<evidence type="ECO:0000313" key="4">
    <source>
        <dbReference type="EMBL" id="MFC5446930.1"/>
    </source>
</evidence>
<keyword evidence="3" id="KW-1133">Transmembrane helix</keyword>
<dbReference type="Proteomes" id="UP001596044">
    <property type="component" value="Unassembled WGS sequence"/>
</dbReference>
<protein>
    <submittedName>
        <fullName evidence="4">Spore germination protein</fullName>
    </submittedName>
</protein>
<dbReference type="Pfam" id="PF03323">
    <property type="entry name" value="GerA"/>
    <property type="match status" value="1"/>
</dbReference>
<dbReference type="PANTHER" id="PTHR22550">
    <property type="entry name" value="SPORE GERMINATION PROTEIN"/>
    <property type="match status" value="1"/>
</dbReference>
<proteinExistence type="inferred from homology"/>
<keyword evidence="3" id="KW-0812">Transmembrane</keyword>
<keyword evidence="5" id="KW-1185">Reference proteome</keyword>
<dbReference type="EMBL" id="JBHSMJ010000004">
    <property type="protein sequence ID" value="MFC5446930.1"/>
    <property type="molecule type" value="Genomic_DNA"/>
</dbReference>
<feature type="transmembrane region" description="Helical" evidence="3">
    <location>
        <begin position="378"/>
        <end position="395"/>
    </location>
</feature>
<evidence type="ECO:0000256" key="3">
    <source>
        <dbReference type="SAM" id="Phobius"/>
    </source>
</evidence>
<dbReference type="RefSeq" id="WP_270880382.1">
    <property type="nucleotide sequence ID" value="NZ_JAQFVF010000033.1"/>
</dbReference>
<evidence type="ECO:0000256" key="2">
    <source>
        <dbReference type="ARBA" id="ARBA00023136"/>
    </source>
</evidence>
<name>A0ABW0K161_9BACL</name>
<keyword evidence="2 3" id="KW-0472">Membrane</keyword>
<sequence>MLEQQLRSFFAKSDDVILKSSALGGDDAQNQVLLIYCEGMSNLGHMEQLVMPQLHALFANQLEFKGSQLDVNTMLQLNEMMGIDEPGFLQRLSVLVYRGELALFFEQSQRLYTLDIASPPNRSPEESATETAIMGARDGFIEDIRINIALIRKRLLTNSLCCEKFDIGRRSHTTVALLYLDDVINKAVLADVKSKLQRIDVDGLVSSAQLEESLSERKFTFFPLLDYAGRPDYIVEALLKGRFVILVDGNPLALVAPANLLMILKSPEDLHFPFYYVAFERVLRIAGLIIATLLPGFWIALSAYNIEQLPFPLVATISSSRLGLPMSGPIDFILMIILFELFREAGMRLPKAVGQTVTVVGGLIVGDAAIRAGVTSPTTLMVTSVSTIAMFTLVNQSLSGTITVLRIIILLLSTLFGIFGFMLGLIGVVLYLSTLESFGTPYLAPVSPPTFKDMVAALFQKPWKFMKQRPGMLHTEDNTSQGDDQT</sequence>
<organism evidence="4 5">
    <name type="scientific">Paenibacillus aestuarii</name>
    <dbReference type="NCBI Taxonomy" id="516965"/>
    <lineage>
        <taxon>Bacteria</taxon>
        <taxon>Bacillati</taxon>
        <taxon>Bacillota</taxon>
        <taxon>Bacilli</taxon>
        <taxon>Bacillales</taxon>
        <taxon>Paenibacillaceae</taxon>
        <taxon>Paenibacillus</taxon>
    </lineage>
</organism>